<comment type="similarity">
    <text evidence="3">Belongs to the bacterial flagellin family.</text>
</comment>
<dbReference type="InterPro" id="IPR001029">
    <property type="entry name" value="Flagellin_N"/>
</dbReference>
<comment type="caution">
    <text evidence="7">The sequence shown here is derived from an EMBL/GenBank/DDBJ whole genome shotgun (WGS) entry which is preliminary data.</text>
</comment>
<keyword evidence="5" id="KW-0975">Bacterial flagellum</keyword>
<keyword evidence="8" id="KW-1185">Reference proteome</keyword>
<keyword evidence="7" id="KW-0282">Flagellum</keyword>
<dbReference type="Pfam" id="PF00669">
    <property type="entry name" value="Flagellin_N"/>
    <property type="match status" value="1"/>
</dbReference>
<proteinExistence type="inferred from homology"/>
<accession>A0A9X2HX35</accession>
<name>A0A9X2HX35_9GAMM</name>
<evidence type="ECO:0000313" key="8">
    <source>
        <dbReference type="Proteomes" id="UP001139319"/>
    </source>
</evidence>
<protein>
    <submittedName>
        <fullName evidence="7">Flagellar hook-associated protein FlgL</fullName>
    </submittedName>
</protein>
<keyword evidence="7" id="KW-0969">Cilium</keyword>
<evidence type="ECO:0000256" key="3">
    <source>
        <dbReference type="ARBA" id="ARBA00005709"/>
    </source>
</evidence>
<dbReference type="GO" id="GO:0009424">
    <property type="term" value="C:bacterial-type flagellum hook"/>
    <property type="evidence" value="ECO:0007669"/>
    <property type="project" value="InterPro"/>
</dbReference>
<evidence type="ECO:0000256" key="5">
    <source>
        <dbReference type="ARBA" id="ARBA00023143"/>
    </source>
</evidence>
<gene>
    <name evidence="7" type="primary">flgL</name>
    <name evidence="7" type="ORF">M6D89_04875</name>
</gene>
<keyword evidence="7" id="KW-0966">Cell projection</keyword>
<feature type="domain" description="Flagellin N-terminal" evidence="6">
    <location>
        <begin position="4"/>
        <end position="141"/>
    </location>
</feature>
<dbReference type="InterPro" id="IPR001492">
    <property type="entry name" value="Flagellin"/>
</dbReference>
<dbReference type="Gene3D" id="1.20.1330.10">
    <property type="entry name" value="f41 fragment of flagellin, N-terminal domain"/>
    <property type="match status" value="2"/>
</dbReference>
<evidence type="ECO:0000256" key="1">
    <source>
        <dbReference type="ARBA" id="ARBA00004365"/>
    </source>
</evidence>
<evidence type="ECO:0000259" key="6">
    <source>
        <dbReference type="Pfam" id="PF00669"/>
    </source>
</evidence>
<dbReference type="AlphaFoldDB" id="A0A9X2HX35"/>
<dbReference type="RefSeq" id="WP_253966900.1">
    <property type="nucleotide sequence ID" value="NZ_JAMFTH010000001.1"/>
</dbReference>
<sequence>MRVATSQIYNIANIGMNNAQTALTKTQEQMASGKRILSPADDPVAATQILQLNEEVTRTEQYIKNIDVAENSLNLEETALDSVLTLVQRMQELAVSAGNTAVLTPNDYKALVAEANSRIDELLNLQNTRDAAGQYIFSGYQGATQPFSRNSDGTFSYHGDEGQRQIKASGSVAVNVSDSGKRVFMDIASDNNTFYTEANPSNRANPPARISVGQVTDQDEFDAFYPDDLVIQFSENGAGDTVFTVTNSTTGQILPGANGLNEREFVSGQPIEVEGASFTITGQPYPGDGGAVPGDSFTLTSTGKQSLSGTLTRLSDAMNAMDGSQQSKDHLDRVVSDTLANLENAVTNISVVQGELGARLNTLESTREQNLDSKLYTETVLNDLEALDYAEASTRLEMQELVLSAAQKSFVKVAGLTLFNYIS</sequence>
<evidence type="ECO:0000256" key="2">
    <source>
        <dbReference type="ARBA" id="ARBA00004613"/>
    </source>
</evidence>
<evidence type="ECO:0000256" key="4">
    <source>
        <dbReference type="ARBA" id="ARBA00022525"/>
    </source>
</evidence>
<dbReference type="GO" id="GO:0005576">
    <property type="term" value="C:extracellular region"/>
    <property type="evidence" value="ECO:0007669"/>
    <property type="project" value="UniProtKB-SubCell"/>
</dbReference>
<keyword evidence="4" id="KW-0964">Secreted</keyword>
<dbReference type="GO" id="GO:0005198">
    <property type="term" value="F:structural molecule activity"/>
    <property type="evidence" value="ECO:0007669"/>
    <property type="project" value="InterPro"/>
</dbReference>
<dbReference type="PANTHER" id="PTHR42792:SF1">
    <property type="entry name" value="FLAGELLAR HOOK-ASSOCIATED PROTEIN 3"/>
    <property type="match status" value="1"/>
</dbReference>
<dbReference type="NCBIfam" id="TIGR02550">
    <property type="entry name" value="flagell_flgL"/>
    <property type="match status" value="1"/>
</dbReference>
<dbReference type="InterPro" id="IPR013384">
    <property type="entry name" value="Flagell_FlgL"/>
</dbReference>
<reference evidence="7" key="1">
    <citation type="submission" date="2022-05" db="EMBL/GenBank/DDBJ databases">
        <authorList>
            <person name="Sun H.-N."/>
        </authorList>
    </citation>
    <scope>NUCLEOTIDE SEQUENCE</scope>
    <source>
        <strain evidence="7">HB14</strain>
    </source>
</reference>
<evidence type="ECO:0000313" key="7">
    <source>
        <dbReference type="EMBL" id="MCP8898629.1"/>
    </source>
</evidence>
<dbReference type="GO" id="GO:0071973">
    <property type="term" value="P:bacterial-type flagellum-dependent cell motility"/>
    <property type="evidence" value="ECO:0007669"/>
    <property type="project" value="InterPro"/>
</dbReference>
<reference evidence="7" key="2">
    <citation type="submission" date="2023-01" db="EMBL/GenBank/DDBJ databases">
        <title>Gilvimarinus xylanilyticus HB14 isolated from Caulerpa lentillifera aquaculture base in Hainan, China.</title>
        <authorList>
            <person name="Zhang Y.-J."/>
        </authorList>
    </citation>
    <scope>NUCLEOTIDE SEQUENCE</scope>
    <source>
        <strain evidence="7">HB14</strain>
    </source>
</reference>
<dbReference type="SUPFAM" id="SSF64518">
    <property type="entry name" value="Phase 1 flagellin"/>
    <property type="match status" value="1"/>
</dbReference>
<organism evidence="7 8">
    <name type="scientific">Gilvimarinus xylanilyticus</name>
    <dbReference type="NCBI Taxonomy" id="2944139"/>
    <lineage>
        <taxon>Bacteria</taxon>
        <taxon>Pseudomonadati</taxon>
        <taxon>Pseudomonadota</taxon>
        <taxon>Gammaproteobacteria</taxon>
        <taxon>Cellvibrionales</taxon>
        <taxon>Cellvibrionaceae</taxon>
        <taxon>Gilvimarinus</taxon>
    </lineage>
</organism>
<dbReference type="Proteomes" id="UP001139319">
    <property type="component" value="Unassembled WGS sequence"/>
</dbReference>
<comment type="subcellular location">
    <subcellularLocation>
        <location evidence="1">Bacterial flagellum</location>
    </subcellularLocation>
    <subcellularLocation>
        <location evidence="2">Secreted</location>
    </subcellularLocation>
</comment>
<dbReference type="EMBL" id="JAMFTH010000001">
    <property type="protein sequence ID" value="MCP8898629.1"/>
    <property type="molecule type" value="Genomic_DNA"/>
</dbReference>
<dbReference type="PANTHER" id="PTHR42792">
    <property type="entry name" value="FLAGELLIN"/>
    <property type="match status" value="1"/>
</dbReference>